<proteinExistence type="predicted"/>
<feature type="region of interest" description="Disordered" evidence="1">
    <location>
        <begin position="1"/>
        <end position="22"/>
    </location>
</feature>
<organism evidence="2">
    <name type="scientific">Arundo donax</name>
    <name type="common">Giant reed</name>
    <name type="synonym">Donax arundinaceus</name>
    <dbReference type="NCBI Taxonomy" id="35708"/>
    <lineage>
        <taxon>Eukaryota</taxon>
        <taxon>Viridiplantae</taxon>
        <taxon>Streptophyta</taxon>
        <taxon>Embryophyta</taxon>
        <taxon>Tracheophyta</taxon>
        <taxon>Spermatophyta</taxon>
        <taxon>Magnoliopsida</taxon>
        <taxon>Liliopsida</taxon>
        <taxon>Poales</taxon>
        <taxon>Poaceae</taxon>
        <taxon>PACMAD clade</taxon>
        <taxon>Arundinoideae</taxon>
        <taxon>Arundineae</taxon>
        <taxon>Arundo</taxon>
    </lineage>
</organism>
<reference evidence="2" key="1">
    <citation type="submission" date="2014-09" db="EMBL/GenBank/DDBJ databases">
        <authorList>
            <person name="Magalhaes I.L.F."/>
            <person name="Oliveira U."/>
            <person name="Santos F.R."/>
            <person name="Vidigal T.H.D.A."/>
            <person name="Brescovit A.D."/>
            <person name="Santos A.J."/>
        </authorList>
    </citation>
    <scope>NUCLEOTIDE SEQUENCE</scope>
    <source>
        <tissue evidence="2">Shoot tissue taken approximately 20 cm above the soil surface</tissue>
    </source>
</reference>
<reference evidence="2" key="2">
    <citation type="journal article" date="2015" name="Data Brief">
        <title>Shoot transcriptome of the giant reed, Arundo donax.</title>
        <authorList>
            <person name="Barrero R.A."/>
            <person name="Guerrero F.D."/>
            <person name="Moolhuijzen P."/>
            <person name="Goolsby J.A."/>
            <person name="Tidwell J."/>
            <person name="Bellgard S.E."/>
            <person name="Bellgard M.I."/>
        </authorList>
    </citation>
    <scope>NUCLEOTIDE SEQUENCE</scope>
    <source>
        <tissue evidence="2">Shoot tissue taken approximately 20 cm above the soil surface</tissue>
    </source>
</reference>
<evidence type="ECO:0000256" key="1">
    <source>
        <dbReference type="SAM" id="MobiDB-lite"/>
    </source>
</evidence>
<dbReference type="EMBL" id="GBRH01224495">
    <property type="protein sequence ID" value="JAD73400.1"/>
    <property type="molecule type" value="Transcribed_RNA"/>
</dbReference>
<sequence length="22" mass="2287">MQTPLRSAALRAAGDGRLEEGS</sequence>
<evidence type="ECO:0000313" key="2">
    <source>
        <dbReference type="EMBL" id="JAD73400.1"/>
    </source>
</evidence>
<name>A0A0A9CJ25_ARUDO</name>
<accession>A0A0A9CJ25</accession>
<dbReference type="AlphaFoldDB" id="A0A0A9CJ25"/>
<protein>
    <submittedName>
        <fullName evidence="2">Uncharacterized protein</fullName>
    </submittedName>
</protein>